<reference evidence="3 4" key="1">
    <citation type="journal article" date="2019" name="Nat. Ecol. Evol.">
        <title>Megaphylogeny resolves global patterns of mushroom evolution.</title>
        <authorList>
            <person name="Varga T."/>
            <person name="Krizsan K."/>
            <person name="Foldi C."/>
            <person name="Dima B."/>
            <person name="Sanchez-Garcia M."/>
            <person name="Sanchez-Ramirez S."/>
            <person name="Szollosi G.J."/>
            <person name="Szarkandi J.G."/>
            <person name="Papp V."/>
            <person name="Albert L."/>
            <person name="Andreopoulos W."/>
            <person name="Angelini C."/>
            <person name="Antonin V."/>
            <person name="Barry K.W."/>
            <person name="Bougher N.L."/>
            <person name="Buchanan P."/>
            <person name="Buyck B."/>
            <person name="Bense V."/>
            <person name="Catcheside P."/>
            <person name="Chovatia M."/>
            <person name="Cooper J."/>
            <person name="Damon W."/>
            <person name="Desjardin D."/>
            <person name="Finy P."/>
            <person name="Geml J."/>
            <person name="Haridas S."/>
            <person name="Hughes K."/>
            <person name="Justo A."/>
            <person name="Karasinski D."/>
            <person name="Kautmanova I."/>
            <person name="Kiss B."/>
            <person name="Kocsube S."/>
            <person name="Kotiranta H."/>
            <person name="LaButti K.M."/>
            <person name="Lechner B.E."/>
            <person name="Liimatainen K."/>
            <person name="Lipzen A."/>
            <person name="Lukacs Z."/>
            <person name="Mihaltcheva S."/>
            <person name="Morgado L.N."/>
            <person name="Niskanen T."/>
            <person name="Noordeloos M.E."/>
            <person name="Ohm R.A."/>
            <person name="Ortiz-Santana B."/>
            <person name="Ovrebo C."/>
            <person name="Racz N."/>
            <person name="Riley R."/>
            <person name="Savchenko A."/>
            <person name="Shiryaev A."/>
            <person name="Soop K."/>
            <person name="Spirin V."/>
            <person name="Szebenyi C."/>
            <person name="Tomsovsky M."/>
            <person name="Tulloss R.E."/>
            <person name="Uehling J."/>
            <person name="Grigoriev I.V."/>
            <person name="Vagvolgyi C."/>
            <person name="Papp T."/>
            <person name="Martin F.M."/>
            <person name="Miettinen O."/>
            <person name="Hibbett D.S."/>
            <person name="Nagy L.G."/>
        </authorList>
    </citation>
    <scope>NUCLEOTIDE SEQUENCE [LARGE SCALE GENOMIC DNA]</scope>
    <source>
        <strain evidence="3 4">CBS 962.96</strain>
    </source>
</reference>
<dbReference type="EMBL" id="ML179617">
    <property type="protein sequence ID" value="THU84173.1"/>
    <property type="molecule type" value="Genomic_DNA"/>
</dbReference>
<proteinExistence type="predicted"/>
<evidence type="ECO:0000313" key="4">
    <source>
        <dbReference type="Proteomes" id="UP000297245"/>
    </source>
</evidence>
<gene>
    <name evidence="3" type="ORF">K435DRAFT_971306</name>
</gene>
<feature type="compositionally biased region" description="Low complexity" evidence="1">
    <location>
        <begin position="19"/>
        <end position="31"/>
    </location>
</feature>
<protein>
    <submittedName>
        <fullName evidence="3">Uncharacterized protein</fullName>
    </submittedName>
</protein>
<keyword evidence="2" id="KW-0472">Membrane</keyword>
<evidence type="ECO:0000313" key="3">
    <source>
        <dbReference type="EMBL" id="THU84173.1"/>
    </source>
</evidence>
<keyword evidence="2" id="KW-0812">Transmembrane</keyword>
<dbReference type="Proteomes" id="UP000297245">
    <property type="component" value="Unassembled WGS sequence"/>
</dbReference>
<feature type="transmembrane region" description="Helical" evidence="2">
    <location>
        <begin position="47"/>
        <end position="67"/>
    </location>
</feature>
<sequence length="128" mass="13918">MLVNLNSELCCLDRQATSSTSSSLQPSSSATGPILSDTSSKPNRTPIIAGSVTAGTFVILSTLLLLWRYKKKSRLHLPFTSGLRDNSKASKKAIHEVEPYDLKHMSIHYASQVHLHSGNEESTAPDLP</sequence>
<keyword evidence="2" id="KW-1133">Transmembrane helix</keyword>
<organism evidence="3 4">
    <name type="scientific">Dendrothele bispora (strain CBS 962.96)</name>
    <dbReference type="NCBI Taxonomy" id="1314807"/>
    <lineage>
        <taxon>Eukaryota</taxon>
        <taxon>Fungi</taxon>
        <taxon>Dikarya</taxon>
        <taxon>Basidiomycota</taxon>
        <taxon>Agaricomycotina</taxon>
        <taxon>Agaricomycetes</taxon>
        <taxon>Agaricomycetidae</taxon>
        <taxon>Agaricales</taxon>
        <taxon>Agaricales incertae sedis</taxon>
        <taxon>Dendrothele</taxon>
    </lineage>
</organism>
<evidence type="ECO:0000256" key="1">
    <source>
        <dbReference type="SAM" id="MobiDB-lite"/>
    </source>
</evidence>
<feature type="region of interest" description="Disordered" evidence="1">
    <location>
        <begin position="19"/>
        <end position="46"/>
    </location>
</feature>
<accession>A0A4S8L6Z9</accession>
<dbReference type="AlphaFoldDB" id="A0A4S8L6Z9"/>
<evidence type="ECO:0000256" key="2">
    <source>
        <dbReference type="SAM" id="Phobius"/>
    </source>
</evidence>
<name>A0A4S8L6Z9_DENBC</name>
<keyword evidence="4" id="KW-1185">Reference proteome</keyword>